<feature type="transmembrane region" description="Helical" evidence="1">
    <location>
        <begin position="49"/>
        <end position="73"/>
    </location>
</feature>
<gene>
    <name evidence="2" type="ORF">G8O30_14565</name>
</gene>
<protein>
    <submittedName>
        <fullName evidence="2">KinB-signaling pathway activation protein</fullName>
    </submittedName>
</protein>
<feature type="transmembrane region" description="Helical" evidence="1">
    <location>
        <begin position="85"/>
        <end position="105"/>
    </location>
</feature>
<keyword evidence="1" id="KW-0472">Membrane</keyword>
<dbReference type="InterPro" id="IPR024164">
    <property type="entry name" value="KinB-signalling_activ"/>
</dbReference>
<evidence type="ECO:0000313" key="2">
    <source>
        <dbReference type="EMBL" id="QPC48072.1"/>
    </source>
</evidence>
<sequence length="213" mass="24231">MTSRYWVRLFVTTLFLGGLTSGVLGFIFRWDEFSTHFVNVEISEIITAFLWLVGVGFIFSVISQMGFFSYLTIHRFGLGIFKGPSLWNGVQWVIIGVALFDLVYLRYNAFADEGEGLSSYVTFAAIFAVICVMIALVKRQQARHTFTSAFFFMVVATLVEALPAFRSNEMSYVYLMVSTLIICNGYQLLRLPHYIELSKKATKERLDRKAAQA</sequence>
<feature type="transmembrane region" description="Helical" evidence="1">
    <location>
        <begin position="149"/>
        <end position="165"/>
    </location>
</feature>
<proteinExistence type="predicted"/>
<evidence type="ECO:0000313" key="3">
    <source>
        <dbReference type="Proteomes" id="UP000593626"/>
    </source>
</evidence>
<dbReference type="PIRSF" id="PIRSF029886">
    <property type="entry name" value="KBAA"/>
    <property type="match status" value="1"/>
</dbReference>
<organism evidence="2 3">
    <name type="scientific">Mangrovibacillus cuniculi</name>
    <dbReference type="NCBI Taxonomy" id="2593652"/>
    <lineage>
        <taxon>Bacteria</taxon>
        <taxon>Bacillati</taxon>
        <taxon>Bacillota</taxon>
        <taxon>Bacilli</taxon>
        <taxon>Bacillales</taxon>
        <taxon>Bacillaceae</taxon>
        <taxon>Mangrovibacillus</taxon>
    </lineage>
</organism>
<keyword evidence="1" id="KW-0812">Transmembrane</keyword>
<feature type="transmembrane region" description="Helical" evidence="1">
    <location>
        <begin position="117"/>
        <end position="137"/>
    </location>
</feature>
<reference evidence="2 3" key="1">
    <citation type="submission" date="2019-07" db="EMBL/GenBank/DDBJ databases">
        <title>Genome sequence of 2 isolates from Red Sea Mangroves.</title>
        <authorList>
            <person name="Sefrji F."/>
            <person name="Michoud G."/>
            <person name="Merlino G."/>
            <person name="Daffonchio D."/>
        </authorList>
    </citation>
    <scope>NUCLEOTIDE SEQUENCE [LARGE SCALE GENOMIC DNA]</scope>
    <source>
        <strain evidence="2 3">R1DC41</strain>
    </source>
</reference>
<keyword evidence="3" id="KW-1185">Reference proteome</keyword>
<dbReference type="Proteomes" id="UP000593626">
    <property type="component" value="Chromosome"/>
</dbReference>
<feature type="transmembrane region" description="Helical" evidence="1">
    <location>
        <begin position="171"/>
        <end position="189"/>
    </location>
</feature>
<name>A0A7S8CDT1_9BACI</name>
<dbReference type="KEGG" id="mcui:G8O30_14565"/>
<keyword evidence="1" id="KW-1133">Transmembrane helix</keyword>
<dbReference type="GO" id="GO:0045881">
    <property type="term" value="P:positive regulation of sporulation resulting in formation of a cellular spore"/>
    <property type="evidence" value="ECO:0007669"/>
    <property type="project" value="InterPro"/>
</dbReference>
<accession>A0A7S8CDT1</accession>
<evidence type="ECO:0000256" key="1">
    <source>
        <dbReference type="SAM" id="Phobius"/>
    </source>
</evidence>
<dbReference type="EMBL" id="CP049742">
    <property type="protein sequence ID" value="QPC48072.1"/>
    <property type="molecule type" value="Genomic_DNA"/>
</dbReference>
<dbReference type="Pfam" id="PF14089">
    <property type="entry name" value="KbaA"/>
    <property type="match status" value="1"/>
</dbReference>
<dbReference type="AlphaFoldDB" id="A0A7S8CDT1"/>
<dbReference type="SMART" id="SM01251">
    <property type="entry name" value="KbaA"/>
    <property type="match status" value="1"/>
</dbReference>
<dbReference type="RefSeq" id="WP_239672753.1">
    <property type="nucleotide sequence ID" value="NZ_CP049742.1"/>
</dbReference>